<dbReference type="EMBL" id="BAAANL010000015">
    <property type="protein sequence ID" value="GAA1876621.1"/>
    <property type="molecule type" value="Genomic_DNA"/>
</dbReference>
<evidence type="ECO:0008006" key="3">
    <source>
        <dbReference type="Google" id="ProtNLM"/>
    </source>
</evidence>
<sequence length="245" mass="27180">MRRELLRIDEAEPVSVHMGQHSGLVGNTHPSTRYTVTRELPRGAQARMMQAAAFSEHIGHPINTILTVNAAHLQRIGEGGVFGVGNLWDGLQELLQLIRKWVKARGIFWACIWVREWAPRGYEGQAGEHWHIAIHLPKCLHADFAKQVAEWTGEAVGAVAPSARVSAVSVGRAWHLGVRHGRGGPENIAAYFGKSEPATIKRYGRRIENPDKPRNRGRYRFGGSGPIEGKRFHICKTLGTTAQAR</sequence>
<evidence type="ECO:0000313" key="1">
    <source>
        <dbReference type="EMBL" id="GAA1876621.1"/>
    </source>
</evidence>
<dbReference type="Proteomes" id="UP001501094">
    <property type="component" value="Unassembled WGS sequence"/>
</dbReference>
<proteinExistence type="predicted"/>
<protein>
    <recommendedName>
        <fullName evidence="3">Bacteriophage replication gene A protein (GPA)</fullName>
    </recommendedName>
</protein>
<keyword evidence="2" id="KW-1185">Reference proteome</keyword>
<gene>
    <name evidence="1" type="ORF">GCM10009751_40510</name>
</gene>
<accession>A0ABN2NQ63</accession>
<comment type="caution">
    <text evidence="1">The sequence shown here is derived from an EMBL/GenBank/DDBJ whole genome shotgun (WGS) entry which is preliminary data.</text>
</comment>
<evidence type="ECO:0000313" key="2">
    <source>
        <dbReference type="Proteomes" id="UP001501094"/>
    </source>
</evidence>
<organism evidence="1 2">
    <name type="scientific">Myceligenerans crystallogenes</name>
    <dbReference type="NCBI Taxonomy" id="316335"/>
    <lineage>
        <taxon>Bacteria</taxon>
        <taxon>Bacillati</taxon>
        <taxon>Actinomycetota</taxon>
        <taxon>Actinomycetes</taxon>
        <taxon>Micrococcales</taxon>
        <taxon>Promicromonosporaceae</taxon>
        <taxon>Myceligenerans</taxon>
    </lineage>
</organism>
<name>A0ABN2NQ63_9MICO</name>
<reference evidence="1 2" key="1">
    <citation type="journal article" date="2019" name="Int. J. Syst. Evol. Microbiol.">
        <title>The Global Catalogue of Microorganisms (GCM) 10K type strain sequencing project: providing services to taxonomists for standard genome sequencing and annotation.</title>
        <authorList>
            <consortium name="The Broad Institute Genomics Platform"/>
            <consortium name="The Broad Institute Genome Sequencing Center for Infectious Disease"/>
            <person name="Wu L."/>
            <person name="Ma J."/>
        </authorList>
    </citation>
    <scope>NUCLEOTIDE SEQUENCE [LARGE SCALE GENOMIC DNA]</scope>
    <source>
        <strain evidence="1 2">JCM 14326</strain>
    </source>
</reference>